<evidence type="ECO:0000313" key="1">
    <source>
        <dbReference type="EMBL" id="CAL1403180.1"/>
    </source>
</evidence>
<sequence length="93" mass="10215">MQISSVASSWQVNITAGGRGEAIGGRAEILCNCWRSFFPSLLLLWPGRFFAVRDGEVEQVTVSDGRGRRQCKRSKGRQRCSEVIGGGARRSGR</sequence>
<evidence type="ECO:0000313" key="2">
    <source>
        <dbReference type="Proteomes" id="UP001497516"/>
    </source>
</evidence>
<gene>
    <name evidence="1" type="ORF">LTRI10_LOCUS43128</name>
</gene>
<organism evidence="1 2">
    <name type="scientific">Linum trigynum</name>
    <dbReference type="NCBI Taxonomy" id="586398"/>
    <lineage>
        <taxon>Eukaryota</taxon>
        <taxon>Viridiplantae</taxon>
        <taxon>Streptophyta</taxon>
        <taxon>Embryophyta</taxon>
        <taxon>Tracheophyta</taxon>
        <taxon>Spermatophyta</taxon>
        <taxon>Magnoliopsida</taxon>
        <taxon>eudicotyledons</taxon>
        <taxon>Gunneridae</taxon>
        <taxon>Pentapetalae</taxon>
        <taxon>rosids</taxon>
        <taxon>fabids</taxon>
        <taxon>Malpighiales</taxon>
        <taxon>Linaceae</taxon>
        <taxon>Linum</taxon>
    </lineage>
</organism>
<dbReference type="AlphaFoldDB" id="A0AAV2G049"/>
<protein>
    <submittedName>
        <fullName evidence="1">Uncharacterized protein</fullName>
    </submittedName>
</protein>
<accession>A0AAV2G049</accession>
<name>A0AAV2G049_9ROSI</name>
<proteinExistence type="predicted"/>
<dbReference type="EMBL" id="OZ034820">
    <property type="protein sequence ID" value="CAL1403180.1"/>
    <property type="molecule type" value="Genomic_DNA"/>
</dbReference>
<dbReference type="Proteomes" id="UP001497516">
    <property type="component" value="Chromosome 7"/>
</dbReference>
<keyword evidence="2" id="KW-1185">Reference proteome</keyword>
<reference evidence="1 2" key="1">
    <citation type="submission" date="2024-04" db="EMBL/GenBank/DDBJ databases">
        <authorList>
            <person name="Fracassetti M."/>
        </authorList>
    </citation>
    <scope>NUCLEOTIDE SEQUENCE [LARGE SCALE GENOMIC DNA]</scope>
</reference>